<dbReference type="PANTHER" id="PTHR30289:SF1">
    <property type="entry name" value="PEBP (PHOSPHATIDYLETHANOLAMINE-BINDING PROTEIN) FAMILY PROTEIN"/>
    <property type="match status" value="1"/>
</dbReference>
<dbReference type="RefSeq" id="WP_245795222.1">
    <property type="nucleotide sequence ID" value="NZ_FQVB01000045.1"/>
</dbReference>
<dbReference type="InterPro" id="IPR036610">
    <property type="entry name" value="PEBP-like_sf"/>
</dbReference>
<evidence type="ECO:0000313" key="1">
    <source>
        <dbReference type="EMBL" id="SHG15059.1"/>
    </source>
</evidence>
<dbReference type="Pfam" id="PF01161">
    <property type="entry name" value="PBP"/>
    <property type="match status" value="1"/>
</dbReference>
<protein>
    <recommendedName>
        <fullName evidence="3">Phospholipid-binding protein, PBP family</fullName>
    </recommendedName>
</protein>
<evidence type="ECO:0008006" key="3">
    <source>
        <dbReference type="Google" id="ProtNLM"/>
    </source>
</evidence>
<accession>A0A1M5HGG3</accession>
<dbReference type="InterPro" id="IPR008914">
    <property type="entry name" value="PEBP"/>
</dbReference>
<keyword evidence="2" id="KW-1185">Reference proteome</keyword>
<proteinExistence type="predicted"/>
<dbReference type="STRING" id="1121391.SAMN02745206_03354"/>
<dbReference type="PANTHER" id="PTHR30289">
    <property type="entry name" value="UNCHARACTERIZED PROTEIN YBCL-RELATED"/>
    <property type="match status" value="1"/>
</dbReference>
<reference evidence="2" key="1">
    <citation type="submission" date="2016-11" db="EMBL/GenBank/DDBJ databases">
        <authorList>
            <person name="Varghese N."/>
            <person name="Submissions S."/>
        </authorList>
    </citation>
    <scope>NUCLEOTIDE SEQUENCE [LARGE SCALE GENOMIC DNA]</scope>
    <source>
        <strain evidence="2">DSM 9756</strain>
    </source>
</reference>
<dbReference type="Proteomes" id="UP000184076">
    <property type="component" value="Unassembled WGS sequence"/>
</dbReference>
<dbReference type="InterPro" id="IPR005247">
    <property type="entry name" value="YbhB_YbcL/LppC-like"/>
</dbReference>
<dbReference type="CDD" id="cd00865">
    <property type="entry name" value="PEBP_bact_arch"/>
    <property type="match status" value="1"/>
</dbReference>
<dbReference type="EMBL" id="FQVB01000045">
    <property type="protein sequence ID" value="SHG15059.1"/>
    <property type="molecule type" value="Genomic_DNA"/>
</dbReference>
<organism evidence="1 2">
    <name type="scientific">Desulfacinum infernum DSM 9756</name>
    <dbReference type="NCBI Taxonomy" id="1121391"/>
    <lineage>
        <taxon>Bacteria</taxon>
        <taxon>Pseudomonadati</taxon>
        <taxon>Thermodesulfobacteriota</taxon>
        <taxon>Syntrophobacteria</taxon>
        <taxon>Syntrophobacterales</taxon>
        <taxon>Syntrophobacteraceae</taxon>
        <taxon>Desulfacinum</taxon>
    </lineage>
</organism>
<evidence type="ECO:0000313" key="2">
    <source>
        <dbReference type="Proteomes" id="UP000184076"/>
    </source>
</evidence>
<gene>
    <name evidence="1" type="ORF">SAMN02745206_03354</name>
</gene>
<dbReference type="Gene3D" id="3.90.280.10">
    <property type="entry name" value="PEBP-like"/>
    <property type="match status" value="1"/>
</dbReference>
<dbReference type="SUPFAM" id="SSF49777">
    <property type="entry name" value="PEBP-like"/>
    <property type="match status" value="1"/>
</dbReference>
<sequence length="180" mass="19510">MRVGVWRIALIAWIVLGAPQAVAGGLELRSPAFSDGGRIPLRYVMPAAGGNNLSVPLKWSGVPQKARSLAVTIVDPHPVAKNWLHWLVIDIPSDEEELREGASGRAMPQGCRELLNSYGFRGYGGPQPPPGTGDHPYVVTLYALDTDRLDLNEQAGLEGFLRAVRGRVLEKATLTGYFGR</sequence>
<dbReference type="NCBIfam" id="TIGR00481">
    <property type="entry name" value="YbhB/YbcL family Raf kinase inhibitor-like protein"/>
    <property type="match status" value="1"/>
</dbReference>
<dbReference type="AlphaFoldDB" id="A0A1M5HGG3"/>
<name>A0A1M5HGG3_9BACT</name>